<dbReference type="EMBL" id="CP036278">
    <property type="protein sequence ID" value="QDU56134.1"/>
    <property type="molecule type" value="Genomic_DNA"/>
</dbReference>
<dbReference type="KEGG" id="amuc:Pan181_23380"/>
<proteinExistence type="predicted"/>
<evidence type="ECO:0000313" key="1">
    <source>
        <dbReference type="EMBL" id="QDU56134.1"/>
    </source>
</evidence>
<accession>A0A518AN34</accession>
<organism evidence="1 2">
    <name type="scientific">Aeoliella mucimassa</name>
    <dbReference type="NCBI Taxonomy" id="2527972"/>
    <lineage>
        <taxon>Bacteria</taxon>
        <taxon>Pseudomonadati</taxon>
        <taxon>Planctomycetota</taxon>
        <taxon>Planctomycetia</taxon>
        <taxon>Pirellulales</taxon>
        <taxon>Lacipirellulaceae</taxon>
        <taxon>Aeoliella</taxon>
    </lineage>
</organism>
<evidence type="ECO:0000313" key="2">
    <source>
        <dbReference type="Proteomes" id="UP000315750"/>
    </source>
</evidence>
<protein>
    <submittedName>
        <fullName evidence="1">Uncharacterized protein</fullName>
    </submittedName>
</protein>
<sequence length="32" mass="3740">MSWLVLSRMTVLWFAIAKTCMIKLKAELLQLT</sequence>
<dbReference type="AlphaFoldDB" id="A0A518AN34"/>
<name>A0A518AN34_9BACT</name>
<reference evidence="1 2" key="1">
    <citation type="submission" date="2019-02" db="EMBL/GenBank/DDBJ databases">
        <title>Deep-cultivation of Planctomycetes and their phenomic and genomic characterization uncovers novel biology.</title>
        <authorList>
            <person name="Wiegand S."/>
            <person name="Jogler M."/>
            <person name="Boedeker C."/>
            <person name="Pinto D."/>
            <person name="Vollmers J."/>
            <person name="Rivas-Marin E."/>
            <person name="Kohn T."/>
            <person name="Peeters S.H."/>
            <person name="Heuer A."/>
            <person name="Rast P."/>
            <person name="Oberbeckmann S."/>
            <person name="Bunk B."/>
            <person name="Jeske O."/>
            <person name="Meyerdierks A."/>
            <person name="Storesund J.E."/>
            <person name="Kallscheuer N."/>
            <person name="Luecker S."/>
            <person name="Lage O.M."/>
            <person name="Pohl T."/>
            <person name="Merkel B.J."/>
            <person name="Hornburger P."/>
            <person name="Mueller R.-W."/>
            <person name="Bruemmer F."/>
            <person name="Labrenz M."/>
            <person name="Spormann A.M."/>
            <person name="Op den Camp H."/>
            <person name="Overmann J."/>
            <person name="Amann R."/>
            <person name="Jetten M.S.M."/>
            <person name="Mascher T."/>
            <person name="Medema M.H."/>
            <person name="Devos D.P."/>
            <person name="Kaster A.-K."/>
            <person name="Ovreas L."/>
            <person name="Rohde M."/>
            <person name="Galperin M.Y."/>
            <person name="Jogler C."/>
        </authorList>
    </citation>
    <scope>NUCLEOTIDE SEQUENCE [LARGE SCALE GENOMIC DNA]</scope>
    <source>
        <strain evidence="1 2">Pan181</strain>
    </source>
</reference>
<gene>
    <name evidence="1" type="ORF">Pan181_23380</name>
</gene>
<keyword evidence="2" id="KW-1185">Reference proteome</keyword>
<dbReference type="Proteomes" id="UP000315750">
    <property type="component" value="Chromosome"/>
</dbReference>